<dbReference type="OrthoDB" id="2104337at2759"/>
<feature type="signal peptide" evidence="6">
    <location>
        <begin position="1"/>
        <end position="21"/>
    </location>
</feature>
<evidence type="ECO:0000259" key="7">
    <source>
        <dbReference type="Pfam" id="PF07773"/>
    </source>
</evidence>
<comment type="similarity">
    <text evidence="1">Belongs to the tectonic family.</text>
</comment>
<dbReference type="OMA" id="DFQYNHG"/>
<dbReference type="InterPro" id="IPR057724">
    <property type="entry name" value="TCTN1-3_N"/>
</dbReference>
<evidence type="ECO:0000259" key="8">
    <source>
        <dbReference type="Pfam" id="PF25752"/>
    </source>
</evidence>
<name>A0A3B0KQH5_DROGU</name>
<dbReference type="EMBL" id="OUUW01000010">
    <property type="protein sequence ID" value="SPP86128.1"/>
    <property type="molecule type" value="Genomic_DNA"/>
</dbReference>
<dbReference type="PANTHER" id="PTHR14611:SF2">
    <property type="entry name" value="TECTONIC"/>
    <property type="match status" value="1"/>
</dbReference>
<dbReference type="InterPro" id="IPR040354">
    <property type="entry name" value="TCTN1-3"/>
</dbReference>
<sequence length="667" mass="74913">MEQKCLLLWMLCFITVPHSHTIKIGISHSYNTTATTTQTTPTTTEILGTTAATVSAMTEPGSSMSPLPELATSTPSNTFPPRPQPKPSATDAPKSSATPAATVAATDTADAQPLNATETPKIATSFPDDSFYFCSCDLRSEMCDLNCCCDRDCPTETRQVFSCLKVLAPPQLLSRLEDFQYTHGLPTCQINDGWLCVFRSNTKPAKLKPLIKNFDASQYQKWPDPLAAYETEDTVAQASSSLYKLGEPLQLWHPDSKQWTTFDLPMAYESAQCQLKQPARHLQPMVSHCLMRDQTHMQESVWALLNLTASHQLLPKPRDLEEQEVEALSIQICQKLDSGGMLCPEPGNDTQWDMPVESLELQLLHNFTNILEAKLLIKEAAAEYDDMEALWLHFAVTFATANESLAKPSSGPLGYLAGAPVILSRLLPQNTSEDRQLLSYFHAGNDRQVYHWLPLFSRKPRSRNCQRKLDEEQVLRFGVDLAKQCLLQQATPPPAIQEKANHTEFCKSLQAEIWKKLLPHNCSSLEEMNQVFVSQLGRPQPDRWIPIQLHFEERAHDMPPPVQGFYDEVQQSLSCRNMFLSVSYEFHVADLALLAGRVPHQRVLQHARVVLGQRHDLEFDGSEELVELPLGVSAMFYNLEKSRPNGAATVLVHRIIMAMMMLLWLSL</sequence>
<dbReference type="PANTHER" id="PTHR14611">
    <property type="entry name" value="TECTONIC FAMILY MEMBER"/>
    <property type="match status" value="1"/>
</dbReference>
<feature type="compositionally biased region" description="Polar residues" evidence="5">
    <location>
        <begin position="60"/>
        <end position="77"/>
    </location>
</feature>
<organism evidence="9 10">
    <name type="scientific">Drosophila guanche</name>
    <name type="common">Fruit fly</name>
    <dbReference type="NCBI Taxonomy" id="7266"/>
    <lineage>
        <taxon>Eukaryota</taxon>
        <taxon>Metazoa</taxon>
        <taxon>Ecdysozoa</taxon>
        <taxon>Arthropoda</taxon>
        <taxon>Hexapoda</taxon>
        <taxon>Insecta</taxon>
        <taxon>Pterygota</taxon>
        <taxon>Neoptera</taxon>
        <taxon>Endopterygota</taxon>
        <taxon>Diptera</taxon>
        <taxon>Brachycera</taxon>
        <taxon>Muscomorpha</taxon>
        <taxon>Ephydroidea</taxon>
        <taxon>Drosophilidae</taxon>
        <taxon>Drosophila</taxon>
        <taxon>Sophophora</taxon>
    </lineage>
</organism>
<evidence type="ECO:0000256" key="3">
    <source>
        <dbReference type="ARBA" id="ARBA00022794"/>
    </source>
</evidence>
<feature type="chain" id="PRO_5017253204" evidence="6">
    <location>
        <begin position="22"/>
        <end position="667"/>
    </location>
</feature>
<keyword evidence="10" id="KW-1185">Reference proteome</keyword>
<gene>
    <name evidence="9" type="ORF">DGUA_6G004757</name>
</gene>
<evidence type="ECO:0000256" key="6">
    <source>
        <dbReference type="SAM" id="SignalP"/>
    </source>
</evidence>
<evidence type="ECO:0000256" key="5">
    <source>
        <dbReference type="SAM" id="MobiDB-lite"/>
    </source>
</evidence>
<dbReference type="AlphaFoldDB" id="A0A3B0KQH5"/>
<dbReference type="Pfam" id="PF25752">
    <property type="entry name" value="DUF1619_N"/>
    <property type="match status" value="1"/>
</dbReference>
<feature type="domain" description="Tectonic-1-3" evidence="7">
    <location>
        <begin position="240"/>
        <end position="399"/>
    </location>
</feature>
<dbReference type="InterPro" id="IPR011677">
    <property type="entry name" value="TCTN1-3_dom"/>
</dbReference>
<accession>A0A3B0KQH5</accession>
<keyword evidence="3" id="KW-0970">Cilium biogenesis/degradation</keyword>
<dbReference type="Pfam" id="PF07773">
    <property type="entry name" value="TCTN_DUF1619"/>
    <property type="match status" value="1"/>
</dbReference>
<evidence type="ECO:0000313" key="9">
    <source>
        <dbReference type="EMBL" id="SPP86128.1"/>
    </source>
</evidence>
<evidence type="ECO:0000313" key="10">
    <source>
        <dbReference type="Proteomes" id="UP000268350"/>
    </source>
</evidence>
<dbReference type="STRING" id="7266.A0A3B0KQH5"/>
<dbReference type="GO" id="GO:0060271">
    <property type="term" value="P:cilium assembly"/>
    <property type="evidence" value="ECO:0007669"/>
    <property type="project" value="TreeGrafter"/>
</dbReference>
<keyword evidence="4" id="KW-0325">Glycoprotein</keyword>
<feature type="compositionally biased region" description="Low complexity" evidence="5">
    <location>
        <begin position="87"/>
        <end position="111"/>
    </location>
</feature>
<proteinExistence type="inferred from homology"/>
<keyword evidence="2 6" id="KW-0732">Signal</keyword>
<evidence type="ECO:0000256" key="2">
    <source>
        <dbReference type="ARBA" id="ARBA00022729"/>
    </source>
</evidence>
<protein>
    <submittedName>
        <fullName evidence="9">Blast:Tectonic</fullName>
    </submittedName>
</protein>
<feature type="region of interest" description="Disordered" evidence="5">
    <location>
        <begin position="56"/>
        <end position="114"/>
    </location>
</feature>
<evidence type="ECO:0000256" key="4">
    <source>
        <dbReference type="ARBA" id="ARBA00023180"/>
    </source>
</evidence>
<evidence type="ECO:0000256" key="1">
    <source>
        <dbReference type="ARBA" id="ARBA00007633"/>
    </source>
</evidence>
<dbReference type="Proteomes" id="UP000268350">
    <property type="component" value="Unassembled WGS sequence"/>
</dbReference>
<dbReference type="GO" id="GO:0035869">
    <property type="term" value="C:ciliary transition zone"/>
    <property type="evidence" value="ECO:0007669"/>
    <property type="project" value="TreeGrafter"/>
</dbReference>
<reference evidence="10" key="1">
    <citation type="submission" date="2018-01" db="EMBL/GenBank/DDBJ databases">
        <authorList>
            <person name="Alioto T."/>
            <person name="Alioto T."/>
        </authorList>
    </citation>
    <scope>NUCLEOTIDE SEQUENCE [LARGE SCALE GENOMIC DNA]</scope>
</reference>
<feature type="domain" description="Tectonic-1-3 N-terminal" evidence="8">
    <location>
        <begin position="107"/>
        <end position="206"/>
    </location>
</feature>